<accession>A0AC60PJH3</accession>
<proteinExistence type="predicted"/>
<keyword evidence="2" id="KW-1185">Reference proteome</keyword>
<feature type="non-terminal residue" evidence="1">
    <location>
        <position position="215"/>
    </location>
</feature>
<reference evidence="1 2" key="1">
    <citation type="journal article" date="2020" name="Cell">
        <title>Large-Scale Comparative Analyses of Tick Genomes Elucidate Their Genetic Diversity and Vector Capacities.</title>
        <authorList>
            <consortium name="Tick Genome and Microbiome Consortium (TIGMIC)"/>
            <person name="Jia N."/>
            <person name="Wang J."/>
            <person name="Shi W."/>
            <person name="Du L."/>
            <person name="Sun Y."/>
            <person name="Zhan W."/>
            <person name="Jiang J.F."/>
            <person name="Wang Q."/>
            <person name="Zhang B."/>
            <person name="Ji P."/>
            <person name="Bell-Sakyi L."/>
            <person name="Cui X.M."/>
            <person name="Yuan T.T."/>
            <person name="Jiang B.G."/>
            <person name="Yang W.F."/>
            <person name="Lam T.T."/>
            <person name="Chang Q.C."/>
            <person name="Ding S.J."/>
            <person name="Wang X.J."/>
            <person name="Zhu J.G."/>
            <person name="Ruan X.D."/>
            <person name="Zhao L."/>
            <person name="Wei J.T."/>
            <person name="Ye R.Z."/>
            <person name="Que T.C."/>
            <person name="Du C.H."/>
            <person name="Zhou Y.H."/>
            <person name="Cheng J.X."/>
            <person name="Dai P.F."/>
            <person name="Guo W.B."/>
            <person name="Han X.H."/>
            <person name="Huang E.J."/>
            <person name="Li L.F."/>
            <person name="Wei W."/>
            <person name="Gao Y.C."/>
            <person name="Liu J.Z."/>
            <person name="Shao H.Z."/>
            <person name="Wang X."/>
            <person name="Wang C.C."/>
            <person name="Yang T.C."/>
            <person name="Huo Q.B."/>
            <person name="Li W."/>
            <person name="Chen H.Y."/>
            <person name="Chen S.E."/>
            <person name="Zhou L.G."/>
            <person name="Ni X.B."/>
            <person name="Tian J.H."/>
            <person name="Sheng Y."/>
            <person name="Liu T."/>
            <person name="Pan Y.S."/>
            <person name="Xia L.Y."/>
            <person name="Li J."/>
            <person name="Zhao F."/>
            <person name="Cao W.C."/>
        </authorList>
    </citation>
    <scope>NUCLEOTIDE SEQUENCE [LARGE SCALE GENOMIC DNA]</scope>
    <source>
        <strain evidence="1">Iper-2018</strain>
    </source>
</reference>
<comment type="caution">
    <text evidence="1">The sequence shown here is derived from an EMBL/GenBank/DDBJ whole genome shotgun (WGS) entry which is preliminary data.</text>
</comment>
<name>A0AC60PJH3_IXOPE</name>
<dbReference type="Proteomes" id="UP000805193">
    <property type="component" value="Unassembled WGS sequence"/>
</dbReference>
<sequence length="215" mass="23288">MVLWLLLVSPLAHISTIGAVVRQTIRTYGGGIKICRSFEFFPRTLANGFKGHHRHTTLRTFCSTVTGRQASHARREVCCDVAVPLLLQTDILLAGSTKTEVLLAPDFVVNVPAILSPEEPALSCAAMILQPPPAPRPCMVAPDVNLQCRSIPDARKTGRTSAQNKPLQERPTCGGRPMDARCATTAGKPTESTVVAPYRQIVLRGFTQTTHSHAT</sequence>
<evidence type="ECO:0000313" key="1">
    <source>
        <dbReference type="EMBL" id="KAG0420969.1"/>
    </source>
</evidence>
<dbReference type="EMBL" id="JABSTQ010010447">
    <property type="protein sequence ID" value="KAG0420969.1"/>
    <property type="molecule type" value="Genomic_DNA"/>
</dbReference>
<gene>
    <name evidence="1" type="ORF">HPB47_003123</name>
</gene>
<evidence type="ECO:0000313" key="2">
    <source>
        <dbReference type="Proteomes" id="UP000805193"/>
    </source>
</evidence>
<protein>
    <submittedName>
        <fullName evidence="1">Uncharacterized protein</fullName>
    </submittedName>
</protein>
<organism evidence="1 2">
    <name type="scientific">Ixodes persulcatus</name>
    <name type="common">Taiga tick</name>
    <dbReference type="NCBI Taxonomy" id="34615"/>
    <lineage>
        <taxon>Eukaryota</taxon>
        <taxon>Metazoa</taxon>
        <taxon>Ecdysozoa</taxon>
        <taxon>Arthropoda</taxon>
        <taxon>Chelicerata</taxon>
        <taxon>Arachnida</taxon>
        <taxon>Acari</taxon>
        <taxon>Parasitiformes</taxon>
        <taxon>Ixodida</taxon>
        <taxon>Ixodoidea</taxon>
        <taxon>Ixodidae</taxon>
        <taxon>Ixodinae</taxon>
        <taxon>Ixodes</taxon>
    </lineage>
</organism>